<comment type="cofactor">
    <cofactor evidence="1">
        <name>Mg(2+)</name>
        <dbReference type="ChEBI" id="CHEBI:18420"/>
    </cofactor>
</comment>
<dbReference type="InterPro" id="IPR052038">
    <property type="entry name" value="Type-VII_TA_antitoxin"/>
</dbReference>
<keyword evidence="6" id="KW-0067">ATP-binding</keyword>
<dbReference type="Pfam" id="PF18765">
    <property type="entry name" value="Polbeta"/>
    <property type="match status" value="1"/>
</dbReference>
<dbReference type="EMBL" id="CAAHFH010000001">
    <property type="protein sequence ID" value="VGO19047.1"/>
    <property type="molecule type" value="Genomic_DNA"/>
</dbReference>
<evidence type="ECO:0000313" key="9">
    <source>
        <dbReference type="EMBL" id="VGO19047.1"/>
    </source>
</evidence>
<dbReference type="RefSeq" id="WP_222846188.1">
    <property type="nucleotide sequence ID" value="NZ_CAAHFH010000001.1"/>
</dbReference>
<dbReference type="GO" id="GO:0005524">
    <property type="term" value="F:ATP binding"/>
    <property type="evidence" value="ECO:0007669"/>
    <property type="project" value="UniProtKB-KW"/>
</dbReference>
<evidence type="ECO:0000256" key="7">
    <source>
        <dbReference type="ARBA" id="ARBA00022842"/>
    </source>
</evidence>
<evidence type="ECO:0000313" key="10">
    <source>
        <dbReference type="Proteomes" id="UP000346198"/>
    </source>
</evidence>
<dbReference type="PANTHER" id="PTHR33571:SF14">
    <property type="entry name" value="PROTEIN ADENYLYLTRANSFERASE MJ0435-RELATED"/>
    <property type="match status" value="1"/>
</dbReference>
<keyword evidence="5" id="KW-0547">Nucleotide-binding</keyword>
<evidence type="ECO:0000259" key="8">
    <source>
        <dbReference type="Pfam" id="PF18765"/>
    </source>
</evidence>
<dbReference type="GO" id="GO:0046872">
    <property type="term" value="F:metal ion binding"/>
    <property type="evidence" value="ECO:0007669"/>
    <property type="project" value="UniProtKB-KW"/>
</dbReference>
<evidence type="ECO:0000256" key="2">
    <source>
        <dbReference type="ARBA" id="ARBA00022679"/>
    </source>
</evidence>
<organism evidence="9 10">
    <name type="scientific">Pontiella sulfatireligans</name>
    <dbReference type="NCBI Taxonomy" id="2750658"/>
    <lineage>
        <taxon>Bacteria</taxon>
        <taxon>Pseudomonadati</taxon>
        <taxon>Kiritimatiellota</taxon>
        <taxon>Kiritimatiellia</taxon>
        <taxon>Kiritimatiellales</taxon>
        <taxon>Pontiellaceae</taxon>
        <taxon>Pontiella</taxon>
    </lineage>
</organism>
<keyword evidence="7" id="KW-0460">Magnesium</keyword>
<keyword evidence="4" id="KW-0479">Metal-binding</keyword>
<keyword evidence="3" id="KW-0548">Nucleotidyltransferase</keyword>
<dbReference type="Gene3D" id="3.30.460.10">
    <property type="entry name" value="Beta Polymerase, domain 2"/>
    <property type="match status" value="1"/>
</dbReference>
<dbReference type="AlphaFoldDB" id="A0A6C2UHW3"/>
<dbReference type="InterPro" id="IPR043519">
    <property type="entry name" value="NT_sf"/>
</dbReference>
<reference evidence="9 10" key="1">
    <citation type="submission" date="2019-04" db="EMBL/GenBank/DDBJ databases">
        <authorList>
            <person name="Van Vliet M D."/>
        </authorList>
    </citation>
    <scope>NUCLEOTIDE SEQUENCE [LARGE SCALE GENOMIC DNA]</scope>
    <source>
        <strain evidence="9 10">F21</strain>
    </source>
</reference>
<gene>
    <name evidence="9" type="ORF">SCARR_01103</name>
</gene>
<dbReference type="GO" id="GO:0016779">
    <property type="term" value="F:nucleotidyltransferase activity"/>
    <property type="evidence" value="ECO:0007669"/>
    <property type="project" value="UniProtKB-KW"/>
</dbReference>
<evidence type="ECO:0000256" key="3">
    <source>
        <dbReference type="ARBA" id="ARBA00022695"/>
    </source>
</evidence>
<sequence length="97" mass="10966">MISKKQALIRLQGFKETNGSKYGIVSLGVFGSLARNQASENSDVDVVVETLNVDAFQMVHLKDELKNLLNTEIDIVRKRPTMNPFLKKRIEQDAVYV</sequence>
<dbReference type="InterPro" id="IPR041633">
    <property type="entry name" value="Polbeta"/>
</dbReference>
<evidence type="ECO:0000256" key="5">
    <source>
        <dbReference type="ARBA" id="ARBA00022741"/>
    </source>
</evidence>
<proteinExistence type="predicted"/>
<dbReference type="PANTHER" id="PTHR33571">
    <property type="entry name" value="SSL8005 PROTEIN"/>
    <property type="match status" value="1"/>
</dbReference>
<keyword evidence="10" id="KW-1185">Reference proteome</keyword>
<feature type="domain" description="Polymerase beta nucleotidyltransferase" evidence="8">
    <location>
        <begin position="23"/>
        <end position="93"/>
    </location>
</feature>
<dbReference type="SUPFAM" id="SSF81301">
    <property type="entry name" value="Nucleotidyltransferase"/>
    <property type="match status" value="1"/>
</dbReference>
<keyword evidence="2" id="KW-0808">Transferase</keyword>
<name>A0A6C2UHW3_9BACT</name>
<evidence type="ECO:0000256" key="6">
    <source>
        <dbReference type="ARBA" id="ARBA00022840"/>
    </source>
</evidence>
<evidence type="ECO:0000256" key="1">
    <source>
        <dbReference type="ARBA" id="ARBA00001946"/>
    </source>
</evidence>
<evidence type="ECO:0000256" key="4">
    <source>
        <dbReference type="ARBA" id="ARBA00022723"/>
    </source>
</evidence>
<protein>
    <recommendedName>
        <fullName evidence="8">Polymerase beta nucleotidyltransferase domain-containing protein</fullName>
    </recommendedName>
</protein>
<dbReference type="CDD" id="cd05403">
    <property type="entry name" value="NT_KNTase_like"/>
    <property type="match status" value="1"/>
</dbReference>
<accession>A0A6C2UHW3</accession>
<dbReference type="Proteomes" id="UP000346198">
    <property type="component" value="Unassembled WGS sequence"/>
</dbReference>